<keyword evidence="5" id="KW-1185">Reference proteome</keyword>
<dbReference type="InterPro" id="IPR037191">
    <property type="entry name" value="VPS9_dom_sf"/>
</dbReference>
<feature type="compositionally biased region" description="Pro residues" evidence="1">
    <location>
        <begin position="18"/>
        <end position="28"/>
    </location>
</feature>
<feature type="region of interest" description="Disordered" evidence="1">
    <location>
        <begin position="562"/>
        <end position="652"/>
    </location>
</feature>
<dbReference type="Gene3D" id="1.10.246.120">
    <property type="match status" value="1"/>
</dbReference>
<dbReference type="PANTHER" id="PTHR23101">
    <property type="entry name" value="RAB GDP/GTP EXCHANGE FACTOR"/>
    <property type="match status" value="1"/>
</dbReference>
<dbReference type="InterPro" id="IPR003123">
    <property type="entry name" value="VPS9"/>
</dbReference>
<dbReference type="Gene3D" id="1.20.1050.80">
    <property type="entry name" value="VPS9 domain"/>
    <property type="match status" value="1"/>
</dbReference>
<reference evidence="4" key="2">
    <citation type="submission" date="2023-06" db="EMBL/GenBank/DDBJ databases">
        <authorList>
            <person name="Kobayashi Y."/>
            <person name="Kayamori A."/>
            <person name="Aoki K."/>
            <person name="Shiwa Y."/>
            <person name="Fujita N."/>
            <person name="Sugita T."/>
            <person name="Iwasaki W."/>
            <person name="Tanaka N."/>
            <person name="Takashima M."/>
        </authorList>
    </citation>
    <scope>NUCLEOTIDE SEQUENCE</scope>
    <source>
        <strain evidence="4">HIS016</strain>
    </source>
</reference>
<dbReference type="InterPro" id="IPR003892">
    <property type="entry name" value="CUE"/>
</dbReference>
<feature type="region of interest" description="Disordered" evidence="1">
    <location>
        <begin position="1"/>
        <end position="228"/>
    </location>
</feature>
<reference evidence="4" key="1">
    <citation type="journal article" date="2023" name="BMC Genomics">
        <title>Chromosome-level genome assemblies of Cutaneotrichosporon spp. (Trichosporonales, Basidiomycota) reveal imbalanced evolution between nucleotide sequences and chromosome synteny.</title>
        <authorList>
            <person name="Kobayashi Y."/>
            <person name="Kayamori A."/>
            <person name="Aoki K."/>
            <person name="Shiwa Y."/>
            <person name="Matsutani M."/>
            <person name="Fujita N."/>
            <person name="Sugita T."/>
            <person name="Iwasaki W."/>
            <person name="Tanaka N."/>
            <person name="Takashima M."/>
        </authorList>
    </citation>
    <scope>NUCLEOTIDE SEQUENCE</scope>
    <source>
        <strain evidence="4">HIS016</strain>
    </source>
</reference>
<dbReference type="SUPFAM" id="SSF46934">
    <property type="entry name" value="UBA-like"/>
    <property type="match status" value="1"/>
</dbReference>
<evidence type="ECO:0000259" key="2">
    <source>
        <dbReference type="PROSITE" id="PS51140"/>
    </source>
</evidence>
<name>A0AAD3TNC0_9TREE</name>
<dbReference type="GO" id="GO:0005085">
    <property type="term" value="F:guanyl-nucleotide exchange factor activity"/>
    <property type="evidence" value="ECO:0007669"/>
    <property type="project" value="InterPro"/>
</dbReference>
<dbReference type="PROSITE" id="PS51205">
    <property type="entry name" value="VPS9"/>
    <property type="match status" value="1"/>
</dbReference>
<dbReference type="Pfam" id="PF02204">
    <property type="entry name" value="VPS9"/>
    <property type="match status" value="1"/>
</dbReference>
<dbReference type="SMART" id="SM00167">
    <property type="entry name" value="VPS9"/>
    <property type="match status" value="1"/>
</dbReference>
<dbReference type="CDD" id="cd14279">
    <property type="entry name" value="CUE"/>
    <property type="match status" value="1"/>
</dbReference>
<dbReference type="Pfam" id="PF18151">
    <property type="entry name" value="DUF5601"/>
    <property type="match status" value="1"/>
</dbReference>
<protein>
    <recommendedName>
        <fullName evidence="6">VPS9 domain-containing protein</fullName>
    </recommendedName>
</protein>
<organism evidence="4 5">
    <name type="scientific">Cutaneotrichosporon spelunceum</name>
    <dbReference type="NCBI Taxonomy" id="1672016"/>
    <lineage>
        <taxon>Eukaryota</taxon>
        <taxon>Fungi</taxon>
        <taxon>Dikarya</taxon>
        <taxon>Basidiomycota</taxon>
        <taxon>Agaricomycotina</taxon>
        <taxon>Tremellomycetes</taxon>
        <taxon>Trichosporonales</taxon>
        <taxon>Trichosporonaceae</taxon>
        <taxon>Cutaneotrichosporon</taxon>
    </lineage>
</organism>
<dbReference type="GO" id="GO:0030139">
    <property type="term" value="C:endocytic vesicle"/>
    <property type="evidence" value="ECO:0007669"/>
    <property type="project" value="TreeGrafter"/>
</dbReference>
<dbReference type="InterPro" id="IPR045046">
    <property type="entry name" value="Vps9-like"/>
</dbReference>
<dbReference type="Proteomes" id="UP001222932">
    <property type="component" value="Unassembled WGS sequence"/>
</dbReference>
<feature type="compositionally biased region" description="Polar residues" evidence="1">
    <location>
        <begin position="91"/>
        <end position="100"/>
    </location>
</feature>
<feature type="domain" description="CUE" evidence="2">
    <location>
        <begin position="697"/>
        <end position="738"/>
    </location>
</feature>
<feature type="region of interest" description="Disordered" evidence="1">
    <location>
        <begin position="484"/>
        <end position="517"/>
    </location>
</feature>
<dbReference type="GO" id="GO:0005829">
    <property type="term" value="C:cytosol"/>
    <property type="evidence" value="ECO:0007669"/>
    <property type="project" value="TreeGrafter"/>
</dbReference>
<dbReference type="EMBL" id="BTCM01000001">
    <property type="protein sequence ID" value="GMK53703.1"/>
    <property type="molecule type" value="Genomic_DNA"/>
</dbReference>
<dbReference type="InterPro" id="IPR009060">
    <property type="entry name" value="UBA-like_sf"/>
</dbReference>
<evidence type="ECO:0000256" key="1">
    <source>
        <dbReference type="SAM" id="MobiDB-lite"/>
    </source>
</evidence>
<evidence type="ECO:0008006" key="6">
    <source>
        <dbReference type="Google" id="ProtNLM"/>
    </source>
</evidence>
<feature type="compositionally biased region" description="Low complexity" evidence="1">
    <location>
        <begin position="487"/>
        <end position="499"/>
    </location>
</feature>
<proteinExistence type="predicted"/>
<dbReference type="PANTHER" id="PTHR23101:SF25">
    <property type="entry name" value="GTPASE-ACTIVATING PROTEIN AND VPS9 DOMAIN-CONTAINING PROTEIN 1"/>
    <property type="match status" value="1"/>
</dbReference>
<sequence>MADLGPTIPAPERASPTHSPPPLEPESPPRTSLPAPAPTPAVDRPSSPLAASTNEGQASATPPTSPSEGEGTPPLPEKEAPSPPPKSPKPTSVSAMSATPQRVADTPARMRTAIPPAPTKPPAPDPVLALTPGPTPGPSSVPANGNALRVRADLAEFDPYETPAPQVRPKPPAGLADENAGWRSSDQSERGETPRNPEPRGSEDPRRERRSQDTRRRSPRPEEPAFNFSGFLKDLRTKSADPVARYLKSFLTNFAKKPFTVNEQIKLIRDFLAFIEGKMRAVEPWKSQSEAEFDNALEAMEKLVMNRLYPYTFTPQLQEGHQITTDDLERDAVFAQRVRLFRWVQEKHLDVPEGEAAQGFLGFAEQELLKINHYKAPRDKMICILNCCKVIFGLIRHAMGNEAGADAFVPILIYVVLRASPDSMLSNVEYIQRFRNPEKLQGEAGYYLSSLQGAIAFIETMDASSLSNITQEEFESNVEKAIRELPESPSSPRARASLPTNDMSPFATAPGEEQARQLALPASAAALDGTRRFFQRTGDAAKEVVSRPLSAITKILENMQQQGYDSESGDDEDGEHVTQQWAPGGSRDREAESRASAHHAATGLPNNTPSRQPQPPSRLLAQLGISPAQSEGVSREPTPQPVPPQPVFHGQYPGQQQMQQGYYPYNPPPPGYNEDPYRDNMQSTLDASNAQFAREQARAANVLTLHQMFPALDEEIVEAVLFSCGEDLGVAIDRLLEM</sequence>
<dbReference type="SUPFAM" id="SSF109993">
    <property type="entry name" value="VPS9 domain"/>
    <property type="match status" value="1"/>
</dbReference>
<feature type="compositionally biased region" description="Basic and acidic residues" evidence="1">
    <location>
        <begin position="586"/>
        <end position="595"/>
    </location>
</feature>
<evidence type="ECO:0000313" key="5">
    <source>
        <dbReference type="Proteomes" id="UP001222932"/>
    </source>
</evidence>
<feature type="compositionally biased region" description="Basic and acidic residues" evidence="1">
    <location>
        <begin position="186"/>
        <end position="223"/>
    </location>
</feature>
<evidence type="ECO:0000259" key="3">
    <source>
        <dbReference type="PROSITE" id="PS51205"/>
    </source>
</evidence>
<dbReference type="PROSITE" id="PS51140">
    <property type="entry name" value="CUE"/>
    <property type="match status" value="1"/>
</dbReference>
<dbReference type="AlphaFoldDB" id="A0AAD3TNC0"/>
<dbReference type="InterPro" id="IPR041545">
    <property type="entry name" value="DUF5601"/>
</dbReference>
<dbReference type="Pfam" id="PF02845">
    <property type="entry name" value="CUE"/>
    <property type="match status" value="1"/>
</dbReference>
<dbReference type="GO" id="GO:0016192">
    <property type="term" value="P:vesicle-mediated transport"/>
    <property type="evidence" value="ECO:0007669"/>
    <property type="project" value="InterPro"/>
</dbReference>
<gene>
    <name evidence="4" type="primary">vps901</name>
    <name evidence="4" type="ORF">CspeluHIS016_0102890</name>
</gene>
<dbReference type="GO" id="GO:0031267">
    <property type="term" value="F:small GTPase binding"/>
    <property type="evidence" value="ECO:0007669"/>
    <property type="project" value="TreeGrafter"/>
</dbReference>
<dbReference type="Gene3D" id="1.10.8.10">
    <property type="entry name" value="DNA helicase RuvA subunit, C-terminal domain"/>
    <property type="match status" value="1"/>
</dbReference>
<feature type="domain" description="VPS9" evidence="3">
    <location>
        <begin position="328"/>
        <end position="467"/>
    </location>
</feature>
<feature type="compositionally biased region" description="Pro residues" evidence="1">
    <location>
        <begin position="115"/>
        <end position="125"/>
    </location>
</feature>
<dbReference type="GO" id="GO:0043130">
    <property type="term" value="F:ubiquitin binding"/>
    <property type="evidence" value="ECO:0007669"/>
    <property type="project" value="InterPro"/>
</dbReference>
<accession>A0AAD3TNC0</accession>
<evidence type="ECO:0000313" key="4">
    <source>
        <dbReference type="EMBL" id="GMK53703.1"/>
    </source>
</evidence>
<feature type="compositionally biased region" description="Polar residues" evidence="1">
    <location>
        <begin position="49"/>
        <end position="62"/>
    </location>
</feature>
<comment type="caution">
    <text evidence="4">The sequence shown here is derived from an EMBL/GenBank/DDBJ whole genome shotgun (WGS) entry which is preliminary data.</text>
</comment>